<protein>
    <recommendedName>
        <fullName evidence="7">Rhodopsin domain-containing protein</fullName>
    </recommendedName>
</protein>
<dbReference type="InterPro" id="IPR049326">
    <property type="entry name" value="Rhodopsin_dom_fungi"/>
</dbReference>
<evidence type="ECO:0000256" key="6">
    <source>
        <dbReference type="SAM" id="Phobius"/>
    </source>
</evidence>
<feature type="transmembrane region" description="Helical" evidence="6">
    <location>
        <begin position="162"/>
        <end position="183"/>
    </location>
</feature>
<dbReference type="Pfam" id="PF20684">
    <property type="entry name" value="Fung_rhodopsin"/>
    <property type="match status" value="1"/>
</dbReference>
<sequence>MIADVWGKIFASAYSICQYAQVHHGAGRHLGAILKTKPSDIVESQKYAFVASIVALLALSLPKLSICVTYLRIFNTDVRGRQLIQGIIVIVLVPLVPFLFFMIFQCKPIEVYWTEGRPLDKCSEDILGLYISGGLNVFVDFALIAVVLPRVLKLQLNARQKWALGGIIGLGFLAAMAGLTRMIRVGTTLVKPNFDATWDAYDISIWTSTEIYVSLICASAPGIKPLVAKMVPKLLGSSLSSRGGTKTTIYPAGSINMGLKSRRGTIGSNRVRPKARDTSVGVDEGFYEQVESGVDRPSFDERKSAEDVDFPIMGIFKTQEFSIRSSVVTVTRDVR</sequence>
<evidence type="ECO:0000256" key="4">
    <source>
        <dbReference type="ARBA" id="ARBA00023136"/>
    </source>
</evidence>
<gene>
    <name evidence="8" type="ORF">BU26DRAFT_591689</name>
</gene>
<keyword evidence="9" id="KW-1185">Reference proteome</keyword>
<dbReference type="AlphaFoldDB" id="A0A6A6IKZ1"/>
<evidence type="ECO:0000313" key="9">
    <source>
        <dbReference type="Proteomes" id="UP000800094"/>
    </source>
</evidence>
<keyword evidence="2 6" id="KW-0812">Transmembrane</keyword>
<feature type="domain" description="Rhodopsin" evidence="7">
    <location>
        <begin position="9"/>
        <end position="228"/>
    </location>
</feature>
<evidence type="ECO:0000256" key="3">
    <source>
        <dbReference type="ARBA" id="ARBA00022989"/>
    </source>
</evidence>
<dbReference type="PANTHER" id="PTHR33048">
    <property type="entry name" value="PTH11-LIKE INTEGRAL MEMBRANE PROTEIN (AFU_ORTHOLOGUE AFUA_5G11245)"/>
    <property type="match status" value="1"/>
</dbReference>
<evidence type="ECO:0000313" key="8">
    <source>
        <dbReference type="EMBL" id="KAF2250738.1"/>
    </source>
</evidence>
<accession>A0A6A6IKZ1</accession>
<dbReference type="GeneID" id="54588137"/>
<proteinExistence type="inferred from homology"/>
<dbReference type="EMBL" id="ML987193">
    <property type="protein sequence ID" value="KAF2250738.1"/>
    <property type="molecule type" value="Genomic_DNA"/>
</dbReference>
<evidence type="ECO:0000256" key="2">
    <source>
        <dbReference type="ARBA" id="ARBA00022692"/>
    </source>
</evidence>
<evidence type="ECO:0000259" key="7">
    <source>
        <dbReference type="Pfam" id="PF20684"/>
    </source>
</evidence>
<evidence type="ECO:0000256" key="5">
    <source>
        <dbReference type="ARBA" id="ARBA00038359"/>
    </source>
</evidence>
<dbReference type="PANTHER" id="PTHR33048:SF129">
    <property type="entry name" value="INTEGRAL MEMBRANE PROTEIN-RELATED"/>
    <property type="match status" value="1"/>
</dbReference>
<keyword evidence="3 6" id="KW-1133">Transmembrane helix</keyword>
<feature type="transmembrane region" description="Helical" evidence="6">
    <location>
        <begin position="47"/>
        <end position="71"/>
    </location>
</feature>
<keyword evidence="4 6" id="KW-0472">Membrane</keyword>
<feature type="transmembrane region" description="Helical" evidence="6">
    <location>
        <begin position="83"/>
        <end position="104"/>
    </location>
</feature>
<comment type="subcellular location">
    <subcellularLocation>
        <location evidence="1">Membrane</location>
        <topology evidence="1">Multi-pass membrane protein</topology>
    </subcellularLocation>
</comment>
<dbReference type="InterPro" id="IPR052337">
    <property type="entry name" value="SAT4-like"/>
</dbReference>
<dbReference type="OrthoDB" id="444631at2759"/>
<organism evidence="8 9">
    <name type="scientific">Trematosphaeria pertusa</name>
    <dbReference type="NCBI Taxonomy" id="390896"/>
    <lineage>
        <taxon>Eukaryota</taxon>
        <taxon>Fungi</taxon>
        <taxon>Dikarya</taxon>
        <taxon>Ascomycota</taxon>
        <taxon>Pezizomycotina</taxon>
        <taxon>Dothideomycetes</taxon>
        <taxon>Pleosporomycetidae</taxon>
        <taxon>Pleosporales</taxon>
        <taxon>Massarineae</taxon>
        <taxon>Trematosphaeriaceae</taxon>
        <taxon>Trematosphaeria</taxon>
    </lineage>
</organism>
<evidence type="ECO:0000256" key="1">
    <source>
        <dbReference type="ARBA" id="ARBA00004141"/>
    </source>
</evidence>
<dbReference type="RefSeq" id="XP_033685742.1">
    <property type="nucleotide sequence ID" value="XM_033834807.1"/>
</dbReference>
<reference evidence="8" key="1">
    <citation type="journal article" date="2020" name="Stud. Mycol.">
        <title>101 Dothideomycetes genomes: a test case for predicting lifestyles and emergence of pathogens.</title>
        <authorList>
            <person name="Haridas S."/>
            <person name="Albert R."/>
            <person name="Binder M."/>
            <person name="Bloem J."/>
            <person name="Labutti K."/>
            <person name="Salamov A."/>
            <person name="Andreopoulos B."/>
            <person name="Baker S."/>
            <person name="Barry K."/>
            <person name="Bills G."/>
            <person name="Bluhm B."/>
            <person name="Cannon C."/>
            <person name="Castanera R."/>
            <person name="Culley D."/>
            <person name="Daum C."/>
            <person name="Ezra D."/>
            <person name="Gonzalez J."/>
            <person name="Henrissat B."/>
            <person name="Kuo A."/>
            <person name="Liang C."/>
            <person name="Lipzen A."/>
            <person name="Lutzoni F."/>
            <person name="Magnuson J."/>
            <person name="Mondo S."/>
            <person name="Nolan M."/>
            <person name="Ohm R."/>
            <person name="Pangilinan J."/>
            <person name="Park H.-J."/>
            <person name="Ramirez L."/>
            <person name="Alfaro M."/>
            <person name="Sun H."/>
            <person name="Tritt A."/>
            <person name="Yoshinaga Y."/>
            <person name="Zwiers L.-H."/>
            <person name="Turgeon B."/>
            <person name="Goodwin S."/>
            <person name="Spatafora J."/>
            <person name="Crous P."/>
            <person name="Grigoriev I."/>
        </authorList>
    </citation>
    <scope>NUCLEOTIDE SEQUENCE</scope>
    <source>
        <strain evidence="8">CBS 122368</strain>
    </source>
</reference>
<dbReference type="Proteomes" id="UP000800094">
    <property type="component" value="Unassembled WGS sequence"/>
</dbReference>
<name>A0A6A6IKZ1_9PLEO</name>
<feature type="transmembrane region" description="Helical" evidence="6">
    <location>
        <begin position="127"/>
        <end position="150"/>
    </location>
</feature>
<comment type="similarity">
    <text evidence="5">Belongs to the SAT4 family.</text>
</comment>
<dbReference type="GO" id="GO:0016020">
    <property type="term" value="C:membrane"/>
    <property type="evidence" value="ECO:0007669"/>
    <property type="project" value="UniProtKB-SubCell"/>
</dbReference>